<dbReference type="EMBL" id="JBDODL010000520">
    <property type="protein sequence ID" value="MES1920123.1"/>
    <property type="molecule type" value="Genomic_DNA"/>
</dbReference>
<gene>
    <name evidence="1" type="ORF">MHBO_001839</name>
</gene>
<keyword evidence="2" id="KW-1185">Reference proteome</keyword>
<evidence type="ECO:0000313" key="2">
    <source>
        <dbReference type="Proteomes" id="UP001439008"/>
    </source>
</evidence>
<organism evidence="1 2">
    <name type="scientific">Bonamia ostreae</name>
    <dbReference type="NCBI Taxonomy" id="126728"/>
    <lineage>
        <taxon>Eukaryota</taxon>
        <taxon>Sar</taxon>
        <taxon>Rhizaria</taxon>
        <taxon>Endomyxa</taxon>
        <taxon>Ascetosporea</taxon>
        <taxon>Haplosporida</taxon>
        <taxon>Bonamia</taxon>
    </lineage>
</organism>
<dbReference type="Proteomes" id="UP001439008">
    <property type="component" value="Unassembled WGS sequence"/>
</dbReference>
<comment type="caution">
    <text evidence="1">The sequence shown here is derived from an EMBL/GenBank/DDBJ whole genome shotgun (WGS) entry which is preliminary data.</text>
</comment>
<reference evidence="1 2" key="1">
    <citation type="journal article" date="2024" name="BMC Biol.">
        <title>Comparative genomics of Ascetosporea gives new insight into the evolutionary basis for animal parasitism in Rhizaria.</title>
        <authorList>
            <person name="Hiltunen Thoren M."/>
            <person name="Onut-Brannstrom I."/>
            <person name="Alfjorden A."/>
            <person name="Peckova H."/>
            <person name="Swords F."/>
            <person name="Hooper C."/>
            <person name="Holzer A.S."/>
            <person name="Bass D."/>
            <person name="Burki F."/>
        </authorList>
    </citation>
    <scope>NUCLEOTIDE SEQUENCE [LARGE SCALE GENOMIC DNA]</scope>
    <source>
        <strain evidence="1">20-A016</strain>
    </source>
</reference>
<accession>A0ABV2AL50</accession>
<name>A0ABV2AL50_9EUKA</name>
<evidence type="ECO:0000313" key="1">
    <source>
        <dbReference type="EMBL" id="MES1920123.1"/>
    </source>
</evidence>
<proteinExistence type="predicted"/>
<sequence>MSDKSEKSHQWSWLDDLDAPQWTDLANVSTKIEKPYNENSELFKTPQKSNFGVSSFAQSVDESATINKSNLFQIVAAEENAFVAAKEVPIRKYETTIRKYPKSEKGCTVYGTSIFRKIKNKKIFKVGEGDFTGAQIVCFGD</sequence>
<protein>
    <submittedName>
        <fullName evidence="1">Uncharacterized protein</fullName>
    </submittedName>
</protein>